<dbReference type="EMBL" id="PCRN01000043">
    <property type="protein sequence ID" value="PIP22369.1"/>
    <property type="molecule type" value="Genomic_DNA"/>
</dbReference>
<dbReference type="AlphaFoldDB" id="A0A2G9YT69"/>
<name>A0A2G9YT69_9BACT</name>
<sequence length="410" mass="48300">MRGKIEKIPNTKCLICRKEFYVKPYFLKHGWGKYCSRECQNEGKKTGSVVICAYCGKKVYRTPRQLQRKSKTKTFFCDKSCQCAWKNKQRKGKERFKSLKNLWGSWCNSSIKVCGTFGADANSVDPPLFFKILSRFLKHGTKRINPLFIKRPLKKVLYNLYWRNNHTQTEIAKNFNATHTSVKRWFNYYKIPVKSRALTCGRNLNSIKNLELGKTPEAERKSAEARRIYTKEKLIQIIKVFVEKHGRVPTKNEFVKIRNSSYPNHTTLRDYFGTWNNAIKAASYEPNEQWFAATRVKDLFARDGHKCDSISEIIIDDWLFENNIPHTREYLYPESRYRCDFVVNNIFIEFFGLSDAFTIDIGYGETMKRKKAICKRHNIPLIELYEKDLYNLNQTLGGKLRQKLKQEALF</sequence>
<reference evidence="1 2" key="1">
    <citation type="submission" date="2017-09" db="EMBL/GenBank/DDBJ databases">
        <title>Depth-based differentiation of microbial function through sediment-hosted aquifers and enrichment of novel symbionts in the deep terrestrial subsurface.</title>
        <authorList>
            <person name="Probst A.J."/>
            <person name="Ladd B."/>
            <person name="Jarett J.K."/>
            <person name="Geller-Mcgrath D.E."/>
            <person name="Sieber C.M."/>
            <person name="Emerson J.B."/>
            <person name="Anantharaman K."/>
            <person name="Thomas B.C."/>
            <person name="Malmstrom R."/>
            <person name="Stieglmeier M."/>
            <person name="Klingl A."/>
            <person name="Woyke T."/>
            <person name="Ryan C.M."/>
            <person name="Banfield J.F."/>
        </authorList>
    </citation>
    <scope>NUCLEOTIDE SEQUENCE [LARGE SCALE GENOMIC DNA]</scope>
    <source>
        <strain evidence="1">CG23_combo_of_CG06-09_8_20_14_all_39_25</strain>
    </source>
</reference>
<proteinExistence type="predicted"/>
<comment type="caution">
    <text evidence="1">The sequence shown here is derived from an EMBL/GenBank/DDBJ whole genome shotgun (WGS) entry which is preliminary data.</text>
</comment>
<evidence type="ECO:0000313" key="2">
    <source>
        <dbReference type="Proteomes" id="UP000229054"/>
    </source>
</evidence>
<protein>
    <submittedName>
        <fullName evidence="1">Uncharacterized protein</fullName>
    </submittedName>
</protein>
<gene>
    <name evidence="1" type="ORF">COX38_00990</name>
</gene>
<dbReference type="InterPro" id="IPR041025">
    <property type="entry name" value="HNH_repeat"/>
</dbReference>
<organism evidence="1 2">
    <name type="scientific">Candidatus Nealsonbacteria bacterium CG23_combo_of_CG06-09_8_20_14_all_39_25</name>
    <dbReference type="NCBI Taxonomy" id="1974723"/>
    <lineage>
        <taxon>Bacteria</taxon>
        <taxon>Candidatus Nealsoniibacteriota</taxon>
    </lineage>
</organism>
<accession>A0A2G9YT69</accession>
<evidence type="ECO:0000313" key="1">
    <source>
        <dbReference type="EMBL" id="PIP22369.1"/>
    </source>
</evidence>
<dbReference type="Proteomes" id="UP000229054">
    <property type="component" value="Unassembled WGS sequence"/>
</dbReference>
<dbReference type="Pfam" id="PF18780">
    <property type="entry name" value="HNH_repeat"/>
    <property type="match status" value="1"/>
</dbReference>